<accession>A0A763SXE7</accession>
<comment type="caution">
    <text evidence="2">The sequence shown here is derived from an EMBL/GenBank/DDBJ whole genome shotgun (WGS) entry which is preliminary data.</text>
</comment>
<reference evidence="2" key="2">
    <citation type="submission" date="2020-02" db="EMBL/GenBank/DDBJ databases">
        <authorList>
            <consortium name="NCBI Pathogen Detection Project"/>
        </authorList>
    </citation>
    <scope>NUCLEOTIDE SEQUENCE</scope>
    <source>
        <strain evidence="2">MA.AU168</strain>
    </source>
</reference>
<evidence type="ECO:0000256" key="1">
    <source>
        <dbReference type="SAM" id="Phobius"/>
    </source>
</evidence>
<dbReference type="AlphaFoldDB" id="A0A763SXE7"/>
<reference evidence="2" key="1">
    <citation type="journal article" date="2018" name="Genome Biol.">
        <title>SKESA: strategic k-mer extension for scrupulous assemblies.</title>
        <authorList>
            <person name="Souvorov A."/>
            <person name="Agarwala R."/>
            <person name="Lipman D.J."/>
        </authorList>
    </citation>
    <scope>NUCLEOTIDE SEQUENCE</scope>
    <source>
        <strain evidence="2">MA.AU168</strain>
    </source>
</reference>
<sequence>MNFDTITQIRKQTMDKVFKVGVSLFCIAIFIKLTLQYFSPFWLLPLREKLQEYPAFRFVYYFSDNRPDEYVLLSFLYLSFVFLSPLSIFLKLRFCSFKYTAIYYLKIKGVSWRKTFLLSLICLLIFLFVIFYQIKNPSINTGFTSMIFNQIYSDEYISLFISFVIILPCFSLALTEMIFMLASMIMYKISSEFKFLVDQ</sequence>
<organism evidence="2">
    <name type="scientific">Salmonella enterica</name>
    <name type="common">Salmonella choleraesuis</name>
    <dbReference type="NCBI Taxonomy" id="28901"/>
    <lineage>
        <taxon>Bacteria</taxon>
        <taxon>Pseudomonadati</taxon>
        <taxon>Pseudomonadota</taxon>
        <taxon>Gammaproteobacteria</taxon>
        <taxon>Enterobacterales</taxon>
        <taxon>Enterobacteriaceae</taxon>
        <taxon>Salmonella</taxon>
    </lineage>
</organism>
<keyword evidence="1" id="KW-0812">Transmembrane</keyword>
<keyword evidence="1" id="KW-0472">Membrane</keyword>
<proteinExistence type="predicted"/>
<feature type="transmembrane region" description="Helical" evidence="1">
    <location>
        <begin position="20"/>
        <end position="38"/>
    </location>
</feature>
<protein>
    <submittedName>
        <fullName evidence="2">Uncharacterized protein</fullName>
    </submittedName>
</protein>
<name>A0A763SXE7_SALER</name>
<gene>
    <name evidence="2" type="ORF">G8404_004393</name>
</gene>
<feature type="transmembrane region" description="Helical" evidence="1">
    <location>
        <begin position="156"/>
        <end position="182"/>
    </location>
</feature>
<dbReference type="EMBL" id="DAAYJT010000023">
    <property type="protein sequence ID" value="HAG4528570.1"/>
    <property type="molecule type" value="Genomic_DNA"/>
</dbReference>
<feature type="transmembrane region" description="Helical" evidence="1">
    <location>
        <begin position="115"/>
        <end position="134"/>
    </location>
</feature>
<keyword evidence="1" id="KW-1133">Transmembrane helix</keyword>
<evidence type="ECO:0000313" key="2">
    <source>
        <dbReference type="EMBL" id="HAG4528570.1"/>
    </source>
</evidence>
<feature type="transmembrane region" description="Helical" evidence="1">
    <location>
        <begin position="70"/>
        <end position="94"/>
    </location>
</feature>